<feature type="compositionally biased region" description="Low complexity" evidence="1">
    <location>
        <begin position="243"/>
        <end position="262"/>
    </location>
</feature>
<dbReference type="SMART" id="SM00470">
    <property type="entry name" value="ParB"/>
    <property type="match status" value="1"/>
</dbReference>
<dbReference type="Proteomes" id="UP000054683">
    <property type="component" value="Unassembled WGS sequence"/>
</dbReference>
<accession>A0A158JM80</accession>
<dbReference type="SUPFAM" id="SSF110849">
    <property type="entry name" value="ParB/Sulfiredoxin"/>
    <property type="match status" value="1"/>
</dbReference>
<dbReference type="PANTHER" id="PTHR33375:SF1">
    <property type="entry name" value="CHROMOSOME-PARTITIONING PROTEIN PARB-RELATED"/>
    <property type="match status" value="1"/>
</dbReference>
<dbReference type="PANTHER" id="PTHR33375">
    <property type="entry name" value="CHROMOSOME-PARTITIONING PROTEIN PARB-RELATED"/>
    <property type="match status" value="1"/>
</dbReference>
<dbReference type="InterPro" id="IPR036086">
    <property type="entry name" value="ParB/Sulfiredoxin_sf"/>
</dbReference>
<dbReference type="Gene3D" id="3.90.1530.10">
    <property type="entry name" value="Conserved hypothetical protein from pyrococcus furiosus pfu- 392566-001, ParB domain"/>
    <property type="match status" value="1"/>
</dbReference>
<organism evidence="3 4">
    <name type="scientific">Caballeronia udeis</name>
    <dbReference type="NCBI Taxonomy" id="1232866"/>
    <lineage>
        <taxon>Bacteria</taxon>
        <taxon>Pseudomonadati</taxon>
        <taxon>Pseudomonadota</taxon>
        <taxon>Betaproteobacteria</taxon>
        <taxon>Burkholderiales</taxon>
        <taxon>Burkholderiaceae</taxon>
        <taxon>Caballeronia</taxon>
    </lineage>
</organism>
<dbReference type="GO" id="GO:0007059">
    <property type="term" value="P:chromosome segregation"/>
    <property type="evidence" value="ECO:0007669"/>
    <property type="project" value="TreeGrafter"/>
</dbReference>
<feature type="region of interest" description="Disordered" evidence="1">
    <location>
        <begin position="243"/>
        <end position="338"/>
    </location>
</feature>
<dbReference type="Pfam" id="PF02195">
    <property type="entry name" value="ParB_N"/>
    <property type="match status" value="1"/>
</dbReference>
<dbReference type="GO" id="GO:0005694">
    <property type="term" value="C:chromosome"/>
    <property type="evidence" value="ECO:0007669"/>
    <property type="project" value="TreeGrafter"/>
</dbReference>
<name>A0A158JM80_9BURK</name>
<dbReference type="InterPro" id="IPR050336">
    <property type="entry name" value="Chromosome_partition/occlusion"/>
</dbReference>
<evidence type="ECO:0000259" key="2">
    <source>
        <dbReference type="SMART" id="SM00470"/>
    </source>
</evidence>
<protein>
    <submittedName>
        <fullName evidence="3">Nuclease</fullName>
    </submittedName>
</protein>
<proteinExistence type="predicted"/>
<dbReference type="OrthoDB" id="8982069at2"/>
<gene>
    <name evidence="3" type="ORF">AWB69_08228</name>
</gene>
<dbReference type="AlphaFoldDB" id="A0A158JM80"/>
<sequence length="454" mass="49366">MQLKNGQQLTSLAQLSKMKPGSAMAAAIEEATGAITTEILISKIVIKPQDRSDFSDIEAFAERLKTVGHVHTAILVRALEDDQFELIGGERRVRGSIVNGWEKIPAKVFPASTPDIVIRMYQISENVDRKPLSAKETALGLASDIDRFGREEAARLWTNPKGKQRSESWISKHLRFRKYGPITRELFDAGMFDDIEAANKMDDIEAESTELAHELAAAIKAGEKLGRVTLDARLSQLKGTTQSDAPIVAASPAAADRPNSPAQRSADERGDPANSAADDDAGLPSSHNEGPADDSEHSASAPSVAQAVQQAMQSQKAPREAAAASRPKQERATGTDPMKTVIWRAEELFQESTGSIHRLRQLQADLVSAGVPEEDADWRLWVAFVQLACSALVGVGQPRAGKMINRLVAELNSKSAIELLNALHPSRKAGVLPDDFRYDTDREIHPLAPNNWAL</sequence>
<dbReference type="EMBL" id="FCOK02000098">
    <property type="protein sequence ID" value="SAL69581.1"/>
    <property type="molecule type" value="Genomic_DNA"/>
</dbReference>
<evidence type="ECO:0000256" key="1">
    <source>
        <dbReference type="SAM" id="MobiDB-lite"/>
    </source>
</evidence>
<feature type="domain" description="ParB-like N-terminal" evidence="2">
    <location>
        <begin position="37"/>
        <end position="127"/>
    </location>
</feature>
<evidence type="ECO:0000313" key="4">
    <source>
        <dbReference type="Proteomes" id="UP000054683"/>
    </source>
</evidence>
<dbReference type="RefSeq" id="WP_062092311.1">
    <property type="nucleotide sequence ID" value="NZ_FCOK02000098.1"/>
</dbReference>
<evidence type="ECO:0000313" key="3">
    <source>
        <dbReference type="EMBL" id="SAL69581.1"/>
    </source>
</evidence>
<dbReference type="InterPro" id="IPR003115">
    <property type="entry name" value="ParB_N"/>
</dbReference>
<reference evidence="3 4" key="1">
    <citation type="submission" date="2016-01" db="EMBL/GenBank/DDBJ databases">
        <authorList>
            <person name="Oliw E.H."/>
        </authorList>
    </citation>
    <scope>NUCLEOTIDE SEQUENCE [LARGE SCALE GENOMIC DNA]</scope>
    <source>
        <strain evidence="3">LMG 27134</strain>
    </source>
</reference>
<feature type="compositionally biased region" description="Low complexity" evidence="1">
    <location>
        <begin position="298"/>
        <end position="315"/>
    </location>
</feature>